<feature type="transmembrane region" description="Helical" evidence="1">
    <location>
        <begin position="50"/>
        <end position="71"/>
    </location>
</feature>
<organism evidence="2 3">
    <name type="scientific">Tenacibaculum adriaticum</name>
    <dbReference type="NCBI Taxonomy" id="413713"/>
    <lineage>
        <taxon>Bacteria</taxon>
        <taxon>Pseudomonadati</taxon>
        <taxon>Bacteroidota</taxon>
        <taxon>Flavobacteriia</taxon>
        <taxon>Flavobacteriales</taxon>
        <taxon>Flavobacteriaceae</taxon>
        <taxon>Tenacibaculum</taxon>
    </lineage>
</organism>
<dbReference type="AlphaFoldDB" id="A0A5S5DZE8"/>
<dbReference type="RefSeq" id="WP_148868812.1">
    <property type="nucleotide sequence ID" value="NZ_VNIA01000001.1"/>
</dbReference>
<dbReference type="EMBL" id="VNIA01000001">
    <property type="protein sequence ID" value="TYQ00113.1"/>
    <property type="molecule type" value="Genomic_DNA"/>
</dbReference>
<gene>
    <name evidence="2" type="ORF">C7447_101722</name>
</gene>
<dbReference type="OrthoDB" id="1202461at2"/>
<comment type="caution">
    <text evidence="2">The sequence shown here is derived from an EMBL/GenBank/DDBJ whole genome shotgun (WGS) entry which is preliminary data.</text>
</comment>
<keyword evidence="3" id="KW-1185">Reference proteome</keyword>
<evidence type="ECO:0000256" key="1">
    <source>
        <dbReference type="SAM" id="Phobius"/>
    </source>
</evidence>
<proteinExistence type="predicted"/>
<reference evidence="2 3" key="1">
    <citation type="submission" date="2019-07" db="EMBL/GenBank/DDBJ databases">
        <title>Genomic Encyclopedia of Type Strains, Phase IV (KMG-IV): sequencing the most valuable type-strain genomes for metagenomic binning, comparative biology and taxonomic classification.</title>
        <authorList>
            <person name="Goeker M."/>
        </authorList>
    </citation>
    <scope>NUCLEOTIDE SEQUENCE [LARGE SCALE GENOMIC DNA]</scope>
    <source>
        <strain evidence="2 3">DSM 18961</strain>
    </source>
</reference>
<accession>A0A5S5DZE8</accession>
<sequence>MKGNKLAKFLPLIVALVSVIGAVLFVRVFMAGEDSIKTDPAVQASVVNPLITFSMWLLYAAIAITLVLAILSLIKNPAALKKTLLGLAVLGVLLLVSYFLSSDAAVYDVQGVLLKDGQAGATSKWVGTGIIYSLILGGIGLFFFVIDLVKGLIKS</sequence>
<feature type="transmembrane region" description="Helical" evidence="1">
    <location>
        <begin position="83"/>
        <end position="100"/>
    </location>
</feature>
<keyword evidence="1" id="KW-1133">Transmembrane helix</keyword>
<feature type="transmembrane region" description="Helical" evidence="1">
    <location>
        <begin position="9"/>
        <end position="30"/>
    </location>
</feature>
<evidence type="ECO:0000313" key="2">
    <source>
        <dbReference type="EMBL" id="TYQ00113.1"/>
    </source>
</evidence>
<feature type="transmembrane region" description="Helical" evidence="1">
    <location>
        <begin position="130"/>
        <end position="149"/>
    </location>
</feature>
<dbReference type="Proteomes" id="UP000323136">
    <property type="component" value="Unassembled WGS sequence"/>
</dbReference>
<keyword evidence="1" id="KW-0812">Transmembrane</keyword>
<protein>
    <submittedName>
        <fullName evidence="2">Uncharacterized protein</fullName>
    </submittedName>
</protein>
<name>A0A5S5DZE8_9FLAO</name>
<keyword evidence="1" id="KW-0472">Membrane</keyword>
<evidence type="ECO:0000313" key="3">
    <source>
        <dbReference type="Proteomes" id="UP000323136"/>
    </source>
</evidence>